<reference evidence="2 3" key="1">
    <citation type="submission" date="2014-07" db="EMBL/GenBank/DDBJ databases">
        <title>Genome Sequencing of Dermacoccus nishinomiyaensis.</title>
        <authorList>
            <person name="Hong K.W."/>
            <person name="Chan K.G."/>
        </authorList>
    </citation>
    <scope>NUCLEOTIDE SEQUENCE [LARGE SCALE GENOMIC DNA]</scope>
    <source>
        <strain evidence="2 3">M25</strain>
        <plasmid evidence="3">Plasmid unnamed</plasmid>
    </source>
</reference>
<proteinExistence type="predicted"/>
<organism evidence="2 3">
    <name type="scientific">Dermacoccus nishinomiyaensis</name>
    <dbReference type="NCBI Taxonomy" id="1274"/>
    <lineage>
        <taxon>Bacteria</taxon>
        <taxon>Bacillati</taxon>
        <taxon>Actinomycetota</taxon>
        <taxon>Actinomycetes</taxon>
        <taxon>Micrococcales</taxon>
        <taxon>Dermacoccaceae</taxon>
        <taxon>Dermacoccus</taxon>
    </lineage>
</organism>
<dbReference type="EMBL" id="CP008890">
    <property type="protein sequence ID" value="AIF41905.1"/>
    <property type="molecule type" value="Genomic_DNA"/>
</dbReference>
<evidence type="ECO:0000256" key="1">
    <source>
        <dbReference type="SAM" id="MobiDB-lite"/>
    </source>
</evidence>
<dbReference type="HOGENOM" id="CLU_419043_0_0_11"/>
<dbReference type="eggNOG" id="ENOG5033Q1X">
    <property type="taxonomic scope" value="Bacteria"/>
</dbReference>
<protein>
    <submittedName>
        <fullName evidence="2">Uncharacterized protein</fullName>
    </submittedName>
</protein>
<feature type="region of interest" description="Disordered" evidence="1">
    <location>
        <begin position="176"/>
        <end position="198"/>
    </location>
</feature>
<gene>
    <name evidence="2" type="ORF">HX89_14490</name>
</gene>
<accession>A0A075JJE3</accession>
<dbReference type="KEGG" id="dni:HX89_14490"/>
<keyword evidence="3" id="KW-1185">Reference proteome</keyword>
<evidence type="ECO:0000313" key="3">
    <source>
        <dbReference type="Proteomes" id="UP000027986"/>
    </source>
</evidence>
<sequence length="654" mass="72808">MDEWLFEPGVFFALDATNRRVPGVPVASLEHGHDLIGQGGAVASIVGRLRADFAAVDVDVAGVPGEAITEAIASWCDRVGVWHVVRPSGGAPGRHHVIIHAATCRDGLEELIVQLRASWRASATMIDLRSALRPLSAPHRLGGWVPPYRADEALTGLASVGESIGLTSHGVAAAGASHMGSTRAKKKRAWTPAAPRTPRRTYARRALPPGWQTYLATGRKPAWSKAHSPTTDTSRSTYELMCTAAMVRAGMSHEEAWHAIETAHPDAMTRSRASWPRWVRAVWNVAVKSDDDFAPVPRVEEPILHATQEARDRLRSLAWTLEMRERVSVLAVATVLLHRMEREGSLRVPCPERDLVLDTGIRSRTTIRAALRRLHGVFGTLHTDSYDIKQRATSSFEFEIPAASGVVRDIAPPSLHIPLAPTLPGALPPAAWLVLVSLDSRVGLPAEDVALKAQLCPLPGEVSGWARRQVLRHLAHLQAHGLAQVSADGKWTRPQALPTLESASAEQQVVRERISLERLVFRERASAWVLARRASIAACHARAQRWWAGLDAGERALRLQRLSGEFSSLSVWHQQQRKRSWEERNLRRGVEVAQRHAAWLHAQDRREFERRREERRAWFANLAQPLRQAYATSWDEHRHRYGYPTFADERSDPR</sequence>
<evidence type="ECO:0000313" key="2">
    <source>
        <dbReference type="EMBL" id="AIF41905.1"/>
    </source>
</evidence>
<name>A0A075JJE3_9MICO</name>
<geneLocation type="plasmid" evidence="2 3">
    <name>unnamed</name>
</geneLocation>
<dbReference type="AlphaFoldDB" id="A0A075JJE3"/>
<dbReference type="Proteomes" id="UP000027986">
    <property type="component" value="Plasmid unnamed"/>
</dbReference>
<keyword evidence="2" id="KW-0614">Plasmid</keyword>